<evidence type="ECO:0000313" key="2">
    <source>
        <dbReference type="EMBL" id="AMM31079.1"/>
    </source>
</evidence>
<dbReference type="EMBL" id="CP014518">
    <property type="protein sequence ID" value="AMM31079.1"/>
    <property type="molecule type" value="Genomic_DNA"/>
</dbReference>
<dbReference type="NCBIfam" id="NF038403">
    <property type="entry name" value="perm_prefix_1"/>
    <property type="match status" value="1"/>
</dbReference>
<evidence type="ECO:0000313" key="3">
    <source>
        <dbReference type="Proteomes" id="UP000070134"/>
    </source>
</evidence>
<sequence length="262" mass="26420">MNPRPEDAGAIDAYLDELFAAARDSEPAAARRLLAEAESHLRESAGRLMAQGLSPEDAEAEAVRRFGPVGAATSALRTPLRSLGRLPLRALMRPAVGLAAIGAIAVGLSGILSEVFGRLWGAGFVSGDLPGVAYTAARCAVLQAPYPGLDCAQAAAEHHWGEVVEGRVFLGAVGLVLLALWRILPQDVPLPAGVVPALGAAAFLLASAATGLAAGTAAVQGGQGVGAWLSATSVALPLGIALGILALAGLRRQGGLRPGAAR</sequence>
<feature type="transmembrane region" description="Helical" evidence="1">
    <location>
        <begin position="90"/>
        <end position="112"/>
    </location>
</feature>
<dbReference type="KEGG" id="satk:SA2016_0381"/>
<keyword evidence="3" id="KW-1185">Reference proteome</keyword>
<dbReference type="AlphaFoldDB" id="A0A126ZV90"/>
<reference evidence="2 3" key="1">
    <citation type="submission" date="2016-02" db="EMBL/GenBank/DDBJ databases">
        <title>Complete genome of Sinomonas atrocyanea KCTC 3377.</title>
        <authorList>
            <person name="Kim K.M."/>
        </authorList>
    </citation>
    <scope>NUCLEOTIDE SEQUENCE [LARGE SCALE GENOMIC DNA]</scope>
    <source>
        <strain evidence="2 3">KCTC 3377</strain>
    </source>
</reference>
<feature type="transmembrane region" description="Helical" evidence="1">
    <location>
        <begin position="225"/>
        <end position="248"/>
    </location>
</feature>
<keyword evidence="1" id="KW-0812">Transmembrane</keyword>
<evidence type="ECO:0000256" key="1">
    <source>
        <dbReference type="SAM" id="Phobius"/>
    </source>
</evidence>
<accession>A0A126ZV90</accession>
<feature type="transmembrane region" description="Helical" evidence="1">
    <location>
        <begin position="168"/>
        <end position="185"/>
    </location>
</feature>
<keyword evidence="1" id="KW-1133">Transmembrane helix</keyword>
<dbReference type="InterPro" id="IPR047928">
    <property type="entry name" value="Perm_prefix_1"/>
</dbReference>
<dbReference type="Proteomes" id="UP000070134">
    <property type="component" value="Chromosome"/>
</dbReference>
<organism evidence="2 3">
    <name type="scientific">Sinomonas atrocyanea</name>
    <dbReference type="NCBI Taxonomy" id="37927"/>
    <lineage>
        <taxon>Bacteria</taxon>
        <taxon>Bacillati</taxon>
        <taxon>Actinomycetota</taxon>
        <taxon>Actinomycetes</taxon>
        <taxon>Micrococcales</taxon>
        <taxon>Micrococcaceae</taxon>
        <taxon>Sinomonas</taxon>
    </lineage>
</organism>
<dbReference type="RefSeq" id="WP_066494688.1">
    <property type="nucleotide sequence ID" value="NZ_BJMO01000031.1"/>
</dbReference>
<proteinExistence type="predicted"/>
<dbReference type="OrthoDB" id="4964829at2"/>
<dbReference type="STRING" id="37927.SA2016_0381"/>
<gene>
    <name evidence="2" type="ORF">SA2016_0381</name>
</gene>
<keyword evidence="1" id="KW-0472">Membrane</keyword>
<protein>
    <submittedName>
        <fullName evidence="2">Uncharacterized protein</fullName>
    </submittedName>
</protein>
<feature type="transmembrane region" description="Helical" evidence="1">
    <location>
        <begin position="197"/>
        <end position="219"/>
    </location>
</feature>
<name>A0A126ZV90_9MICC</name>